<evidence type="ECO:0000313" key="8">
    <source>
        <dbReference type="EMBL" id="SZX69162.1"/>
    </source>
</evidence>
<evidence type="ECO:0000256" key="4">
    <source>
        <dbReference type="ARBA" id="ARBA00023002"/>
    </source>
</evidence>
<comment type="catalytic activity">
    <reaction evidence="5 6">
        <text>L-methionyl-[protein] + [thioredoxin]-disulfide + H2O = L-methionyl-(R)-S-oxide-[protein] + [thioredoxin]-dithiol</text>
        <dbReference type="Rhea" id="RHEA:24164"/>
        <dbReference type="Rhea" id="RHEA-COMP:10698"/>
        <dbReference type="Rhea" id="RHEA-COMP:10700"/>
        <dbReference type="Rhea" id="RHEA-COMP:12313"/>
        <dbReference type="Rhea" id="RHEA-COMP:12314"/>
        <dbReference type="ChEBI" id="CHEBI:15377"/>
        <dbReference type="ChEBI" id="CHEBI:16044"/>
        <dbReference type="ChEBI" id="CHEBI:29950"/>
        <dbReference type="ChEBI" id="CHEBI:45764"/>
        <dbReference type="ChEBI" id="CHEBI:50058"/>
        <dbReference type="EC" id="1.8.4.12"/>
    </reaction>
</comment>
<keyword evidence="4 6" id="KW-0560">Oxidoreductase</keyword>
<dbReference type="SUPFAM" id="SSF51316">
    <property type="entry name" value="Mss4-like"/>
    <property type="match status" value="1"/>
</dbReference>
<organism evidence="8 9">
    <name type="scientific">Tetradesmus obliquus</name>
    <name type="common">Green alga</name>
    <name type="synonym">Acutodesmus obliquus</name>
    <dbReference type="NCBI Taxonomy" id="3088"/>
    <lineage>
        <taxon>Eukaryota</taxon>
        <taxon>Viridiplantae</taxon>
        <taxon>Chlorophyta</taxon>
        <taxon>core chlorophytes</taxon>
        <taxon>Chlorophyceae</taxon>
        <taxon>CS clade</taxon>
        <taxon>Sphaeropleales</taxon>
        <taxon>Scenedesmaceae</taxon>
        <taxon>Tetradesmus</taxon>
    </lineage>
</organism>
<dbReference type="PANTHER" id="PTHR10173">
    <property type="entry name" value="METHIONINE SULFOXIDE REDUCTASE"/>
    <property type="match status" value="1"/>
</dbReference>
<accession>A0A383VWH9</accession>
<comment type="cofactor">
    <cofactor evidence="6">
        <name>Zn(2+)</name>
        <dbReference type="ChEBI" id="CHEBI:29105"/>
    </cofactor>
    <text evidence="6">Binds 1 zinc ion per subunit.</text>
</comment>
<dbReference type="STRING" id="3088.A0A383VWH9"/>
<evidence type="ECO:0000313" key="9">
    <source>
        <dbReference type="Proteomes" id="UP000256970"/>
    </source>
</evidence>
<dbReference type="EMBL" id="FNXT01000907">
    <property type="protein sequence ID" value="SZX69162.1"/>
    <property type="molecule type" value="Genomic_DNA"/>
</dbReference>
<comment type="similarity">
    <text evidence="1 6">Belongs to the MsrB Met sulfoxide reductase family.</text>
</comment>
<gene>
    <name evidence="8" type="ORF">BQ4739_LOCUS9459</name>
</gene>
<dbReference type="AlphaFoldDB" id="A0A383VWH9"/>
<dbReference type="GO" id="GO:0030091">
    <property type="term" value="P:protein repair"/>
    <property type="evidence" value="ECO:0007669"/>
    <property type="project" value="InterPro"/>
</dbReference>
<evidence type="ECO:0000256" key="2">
    <source>
        <dbReference type="ARBA" id="ARBA00022723"/>
    </source>
</evidence>
<sequence length="219" mass="23390">MLLSRRVFSGVSCSSVSKAQPGRVYTQVQRRSTSVAVRASAEETSQAASEDRPGLSRRVLLGGSLLSAGAAGVAYAAEEQDERKGEGVVRSDEEWKAALSPGQYFILRQAGTELPRSSPLNNEKRRGQFVCAGCGTPLFSSEAKYNSGTGWPSFYEPLDGAVVETSDNSIFFMPRTEVRCKSCGGHLGHVFDDGPPPTGLRYCMNGLALDFKPAGAQTA</sequence>
<dbReference type="NCBIfam" id="TIGR00357">
    <property type="entry name" value="peptide-methionine (R)-S-oxide reductase MsrB"/>
    <property type="match status" value="1"/>
</dbReference>
<dbReference type="InterPro" id="IPR002579">
    <property type="entry name" value="Met_Sox_Rdtase_MsrB_dom"/>
</dbReference>
<keyword evidence="9" id="KW-1185">Reference proteome</keyword>
<dbReference type="PROSITE" id="PS51790">
    <property type="entry name" value="MSRB"/>
    <property type="match status" value="1"/>
</dbReference>
<name>A0A383VWH9_TETOB</name>
<dbReference type="GO" id="GO:0046872">
    <property type="term" value="F:metal ion binding"/>
    <property type="evidence" value="ECO:0007669"/>
    <property type="project" value="UniProtKB-KW"/>
</dbReference>
<dbReference type="GO" id="GO:0033743">
    <property type="term" value="F:peptide-methionine (R)-S-oxide reductase activity"/>
    <property type="evidence" value="ECO:0007669"/>
    <property type="project" value="UniProtKB-EC"/>
</dbReference>
<dbReference type="Proteomes" id="UP000256970">
    <property type="component" value="Unassembled WGS sequence"/>
</dbReference>
<evidence type="ECO:0000256" key="6">
    <source>
        <dbReference type="RuleBase" id="RU365044"/>
    </source>
</evidence>
<dbReference type="InterPro" id="IPR011057">
    <property type="entry name" value="Mss4-like_sf"/>
</dbReference>
<protein>
    <recommendedName>
        <fullName evidence="6">Peptide-methionine (R)-S-oxide reductase</fullName>
        <ecNumber evidence="6">1.8.4.12</ecNumber>
    </recommendedName>
</protein>
<dbReference type="EC" id="1.8.4.12" evidence="6"/>
<dbReference type="InterPro" id="IPR028427">
    <property type="entry name" value="Met_Sox_Rdtase_MsrB"/>
</dbReference>
<keyword evidence="3 6" id="KW-0862">Zinc</keyword>
<dbReference type="GO" id="GO:0005737">
    <property type="term" value="C:cytoplasm"/>
    <property type="evidence" value="ECO:0007669"/>
    <property type="project" value="TreeGrafter"/>
</dbReference>
<dbReference type="PANTHER" id="PTHR10173:SF57">
    <property type="entry name" value="PEPTIDE-METHIONINE (R)-S-OXIDE REDUCTASE"/>
    <property type="match status" value="1"/>
</dbReference>
<evidence type="ECO:0000256" key="3">
    <source>
        <dbReference type="ARBA" id="ARBA00022833"/>
    </source>
</evidence>
<evidence type="ECO:0000256" key="1">
    <source>
        <dbReference type="ARBA" id="ARBA00007174"/>
    </source>
</evidence>
<evidence type="ECO:0000259" key="7">
    <source>
        <dbReference type="PROSITE" id="PS51790"/>
    </source>
</evidence>
<keyword evidence="2 6" id="KW-0479">Metal-binding</keyword>
<dbReference type="GO" id="GO:0006979">
    <property type="term" value="P:response to oxidative stress"/>
    <property type="evidence" value="ECO:0007669"/>
    <property type="project" value="InterPro"/>
</dbReference>
<dbReference type="Gene3D" id="2.170.150.20">
    <property type="entry name" value="Peptide methionine sulfoxide reductase"/>
    <property type="match status" value="1"/>
</dbReference>
<comment type="function">
    <text evidence="6">Catalyzes the reduction of methionine sulfoxide (MetSO) to methionine in proteins. Plays a protective role against oxidative stress by restoring activity to proteins that have been inactivated by methionine oxidation. MSRB family specifically reduces the MetSO R-enantiomer.</text>
</comment>
<dbReference type="Pfam" id="PF01641">
    <property type="entry name" value="SelR"/>
    <property type="match status" value="1"/>
</dbReference>
<reference evidence="8 9" key="1">
    <citation type="submission" date="2016-10" db="EMBL/GenBank/DDBJ databases">
        <authorList>
            <person name="Cai Z."/>
        </authorList>
    </citation>
    <scope>NUCLEOTIDE SEQUENCE [LARGE SCALE GENOMIC DNA]</scope>
</reference>
<evidence type="ECO:0000256" key="5">
    <source>
        <dbReference type="ARBA" id="ARBA00048488"/>
    </source>
</evidence>
<feature type="domain" description="MsrB" evidence="7">
    <location>
        <begin position="92"/>
        <end position="214"/>
    </location>
</feature>
<proteinExistence type="inferred from homology"/>
<dbReference type="FunFam" id="2.170.150.20:FF:000001">
    <property type="entry name" value="Peptide methionine sulfoxide reductase MsrB"/>
    <property type="match status" value="1"/>
</dbReference>